<proteinExistence type="predicted"/>
<sequence length="92" mass="10453">MFHLFLQLPNCASHSENDDYGHVIVMTECVPSVSGGVGTLQSACRLKNWLGRSWKRILPRRHHKTLYDVLAHDNGGDVWIYHFVCASHPGHM</sequence>
<protein>
    <submittedName>
        <fullName evidence="1">Uncharacterized protein</fullName>
    </submittedName>
</protein>
<dbReference type="Proteomes" id="UP000499080">
    <property type="component" value="Unassembled WGS sequence"/>
</dbReference>
<comment type="caution">
    <text evidence="1">The sequence shown here is derived from an EMBL/GenBank/DDBJ whole genome shotgun (WGS) entry which is preliminary data.</text>
</comment>
<accession>A0A4Y2DQ38</accession>
<keyword evidence="2" id="KW-1185">Reference proteome</keyword>
<reference evidence="1 2" key="1">
    <citation type="journal article" date="2019" name="Sci. Rep.">
        <title>Orb-weaving spider Araneus ventricosus genome elucidates the spidroin gene catalogue.</title>
        <authorList>
            <person name="Kono N."/>
            <person name="Nakamura H."/>
            <person name="Ohtoshi R."/>
            <person name="Moran D.A.P."/>
            <person name="Shinohara A."/>
            <person name="Yoshida Y."/>
            <person name="Fujiwara M."/>
            <person name="Mori M."/>
            <person name="Tomita M."/>
            <person name="Arakawa K."/>
        </authorList>
    </citation>
    <scope>NUCLEOTIDE SEQUENCE [LARGE SCALE GENOMIC DNA]</scope>
</reference>
<evidence type="ECO:0000313" key="1">
    <source>
        <dbReference type="EMBL" id="GBM18871.1"/>
    </source>
</evidence>
<dbReference type="AlphaFoldDB" id="A0A4Y2DQ38"/>
<gene>
    <name evidence="1" type="ORF">AVEN_137251_1</name>
</gene>
<evidence type="ECO:0000313" key="2">
    <source>
        <dbReference type="Proteomes" id="UP000499080"/>
    </source>
</evidence>
<name>A0A4Y2DQ38_ARAVE</name>
<organism evidence="1 2">
    <name type="scientific">Araneus ventricosus</name>
    <name type="common">Orbweaver spider</name>
    <name type="synonym">Epeira ventricosa</name>
    <dbReference type="NCBI Taxonomy" id="182803"/>
    <lineage>
        <taxon>Eukaryota</taxon>
        <taxon>Metazoa</taxon>
        <taxon>Ecdysozoa</taxon>
        <taxon>Arthropoda</taxon>
        <taxon>Chelicerata</taxon>
        <taxon>Arachnida</taxon>
        <taxon>Araneae</taxon>
        <taxon>Araneomorphae</taxon>
        <taxon>Entelegynae</taxon>
        <taxon>Araneoidea</taxon>
        <taxon>Araneidae</taxon>
        <taxon>Araneus</taxon>
    </lineage>
</organism>
<dbReference type="EMBL" id="BGPR01000413">
    <property type="protein sequence ID" value="GBM18871.1"/>
    <property type="molecule type" value="Genomic_DNA"/>
</dbReference>